<dbReference type="SUPFAM" id="SSF55620">
    <property type="entry name" value="Tetrahydrobiopterin biosynthesis enzymes-like"/>
    <property type="match status" value="1"/>
</dbReference>
<dbReference type="RefSeq" id="WP_207778387.1">
    <property type="nucleotide sequence ID" value="NZ_QENZ01000003.1"/>
</dbReference>
<keyword evidence="7" id="KW-0862">Zinc</keyword>
<name>A0A7L4UT12_BALHA</name>
<evidence type="ECO:0000256" key="5">
    <source>
        <dbReference type="ARBA" id="ARBA00018141"/>
    </source>
</evidence>
<dbReference type="Pfam" id="PF01242">
    <property type="entry name" value="PTPS"/>
    <property type="match status" value="1"/>
</dbReference>
<evidence type="ECO:0000256" key="6">
    <source>
        <dbReference type="ARBA" id="ARBA00022723"/>
    </source>
</evidence>
<evidence type="ECO:0000313" key="11">
    <source>
        <dbReference type="EMBL" id="PVX52174.1"/>
    </source>
</evidence>
<comment type="catalytic activity">
    <reaction evidence="10">
        <text>7,8-dihydroneopterin 3'-triphosphate + H2O = 6-carboxy-5,6,7,8-tetrahydropterin + triphosphate + acetaldehyde + 2 H(+)</text>
        <dbReference type="Rhea" id="RHEA:27966"/>
        <dbReference type="ChEBI" id="CHEBI:15343"/>
        <dbReference type="ChEBI" id="CHEBI:15377"/>
        <dbReference type="ChEBI" id="CHEBI:15378"/>
        <dbReference type="ChEBI" id="CHEBI:18036"/>
        <dbReference type="ChEBI" id="CHEBI:58462"/>
        <dbReference type="ChEBI" id="CHEBI:61032"/>
        <dbReference type="EC" id="4.1.2.50"/>
    </reaction>
</comment>
<reference evidence="11 12" key="1">
    <citation type="submission" date="2018-05" db="EMBL/GenBank/DDBJ databases">
        <title>Genomic Encyclopedia of Type Strains, Phase IV (KMG-IV): sequencing the most valuable type-strain genomes for metagenomic binning, comparative biology and taxonomic classification.</title>
        <authorList>
            <person name="Goeker M."/>
        </authorList>
    </citation>
    <scope>NUCLEOTIDE SEQUENCE [LARGE SCALE GENOMIC DNA]</scope>
    <source>
        <strain evidence="11 12">DSM 28579</strain>
    </source>
</reference>
<gene>
    <name evidence="11" type="ORF">C7377_0477</name>
</gene>
<evidence type="ECO:0000256" key="7">
    <source>
        <dbReference type="ARBA" id="ARBA00022833"/>
    </source>
</evidence>
<organism evidence="11 12">
    <name type="scientific">Balneicella halophila</name>
    <dbReference type="NCBI Taxonomy" id="1537566"/>
    <lineage>
        <taxon>Bacteria</taxon>
        <taxon>Pseudomonadati</taxon>
        <taxon>Bacteroidota</taxon>
        <taxon>Bacteroidia</taxon>
        <taxon>Bacteroidales</taxon>
        <taxon>Balneicellaceae</taxon>
        <taxon>Balneicella</taxon>
    </lineage>
</organism>
<dbReference type="AlphaFoldDB" id="A0A7L4UT12"/>
<evidence type="ECO:0000256" key="10">
    <source>
        <dbReference type="ARBA" id="ARBA00048807"/>
    </source>
</evidence>
<dbReference type="GO" id="GO:0070497">
    <property type="term" value="F:6-carboxytetrahydropterin synthase activity"/>
    <property type="evidence" value="ECO:0007669"/>
    <property type="project" value="UniProtKB-EC"/>
</dbReference>
<dbReference type="EC" id="4.1.2.50" evidence="4"/>
<protein>
    <recommendedName>
        <fullName evidence="5">6-carboxy-5,6,7,8-tetrahydropterin synthase</fullName>
        <ecNumber evidence="4">4.1.2.50</ecNumber>
    </recommendedName>
    <alternativeName>
        <fullName evidence="9">Queuosine biosynthesis protein QueD</fullName>
    </alternativeName>
</protein>
<dbReference type="InterPro" id="IPR007115">
    <property type="entry name" value="6-PTP_synth/QueD"/>
</dbReference>
<accession>A0A7L4UT12</accession>
<dbReference type="PANTHER" id="PTHR12589:SF7">
    <property type="entry name" value="6-PYRUVOYL TETRAHYDROBIOPTERIN SYNTHASE"/>
    <property type="match status" value="1"/>
</dbReference>
<dbReference type="Proteomes" id="UP000251835">
    <property type="component" value="Unassembled WGS sequence"/>
</dbReference>
<evidence type="ECO:0000256" key="1">
    <source>
        <dbReference type="ARBA" id="ARBA00001947"/>
    </source>
</evidence>
<dbReference type="UniPathway" id="UPA00391"/>
<comment type="pathway">
    <text evidence="2">Purine metabolism; 7-cyano-7-deazaguanine biosynthesis.</text>
</comment>
<evidence type="ECO:0000256" key="8">
    <source>
        <dbReference type="ARBA" id="ARBA00023239"/>
    </source>
</evidence>
<evidence type="ECO:0000313" key="12">
    <source>
        <dbReference type="Proteomes" id="UP000251835"/>
    </source>
</evidence>
<comment type="caution">
    <text evidence="11">The sequence shown here is derived from an EMBL/GenBank/DDBJ whole genome shotgun (WGS) entry which is preliminary data.</text>
</comment>
<evidence type="ECO:0000256" key="2">
    <source>
        <dbReference type="ARBA" id="ARBA00005061"/>
    </source>
</evidence>
<proteinExistence type="inferred from homology"/>
<keyword evidence="12" id="KW-1185">Reference proteome</keyword>
<evidence type="ECO:0000256" key="3">
    <source>
        <dbReference type="ARBA" id="ARBA00008900"/>
    </source>
</evidence>
<dbReference type="EMBL" id="QENZ01000003">
    <property type="protein sequence ID" value="PVX52174.1"/>
    <property type="molecule type" value="Genomic_DNA"/>
</dbReference>
<dbReference type="GO" id="GO:0046872">
    <property type="term" value="F:metal ion binding"/>
    <property type="evidence" value="ECO:0007669"/>
    <property type="project" value="UniProtKB-KW"/>
</dbReference>
<evidence type="ECO:0000256" key="9">
    <source>
        <dbReference type="ARBA" id="ARBA00031449"/>
    </source>
</evidence>
<keyword evidence="6" id="KW-0479">Metal-binding</keyword>
<dbReference type="Gene3D" id="3.30.479.10">
    <property type="entry name" value="6-pyruvoyl tetrahydropterin synthase/QueD"/>
    <property type="match status" value="1"/>
</dbReference>
<evidence type="ECO:0000256" key="4">
    <source>
        <dbReference type="ARBA" id="ARBA00012982"/>
    </source>
</evidence>
<comment type="similarity">
    <text evidence="3">Belongs to the PTPS family. QueD subfamily.</text>
</comment>
<keyword evidence="8" id="KW-0456">Lyase</keyword>
<comment type="cofactor">
    <cofactor evidence="1">
        <name>Zn(2+)</name>
        <dbReference type="ChEBI" id="CHEBI:29105"/>
    </cofactor>
</comment>
<dbReference type="PANTHER" id="PTHR12589">
    <property type="entry name" value="PYRUVOYL TETRAHYDROBIOPTERIN SYNTHASE"/>
    <property type="match status" value="1"/>
</dbReference>
<sequence length="149" mass="17310">MKIRVTKEFRFDMGHALHGYDGLCKNIHGHSYHLFVTVIGEPITDISNKKLGMVIDFGDLKEIVNREIVDKFDHSLVLNESQKEEIIKVEGSALFERYYLLPYQPTCENMIADFASRIKKHLPEDVKLFSLKMYETPTSYSEWYASDNS</sequence>
<dbReference type="InterPro" id="IPR038418">
    <property type="entry name" value="6-PTP_synth/QueD_sf"/>
</dbReference>